<gene>
    <name evidence="7" type="ORF">LCGC14_3015120</name>
</gene>
<keyword evidence="4" id="KW-0808">Transferase</keyword>
<dbReference type="InterPro" id="IPR050596">
    <property type="entry name" value="AspAT/PAT-like"/>
</dbReference>
<protein>
    <recommendedName>
        <fullName evidence="6">Aminotransferase class I/classII large domain-containing protein</fullName>
    </recommendedName>
</protein>
<evidence type="ECO:0000256" key="4">
    <source>
        <dbReference type="ARBA" id="ARBA00022679"/>
    </source>
</evidence>
<name>A0A0F8WXK4_9ZZZZ</name>
<comment type="similarity">
    <text evidence="2">Belongs to the class-I pyridoxal-phosphate-dependent aminotransferase family.</text>
</comment>
<comment type="cofactor">
    <cofactor evidence="1">
        <name>pyridoxal 5'-phosphate</name>
        <dbReference type="ChEBI" id="CHEBI:597326"/>
    </cofactor>
</comment>
<dbReference type="PANTHER" id="PTHR46383">
    <property type="entry name" value="ASPARTATE AMINOTRANSFERASE"/>
    <property type="match status" value="1"/>
</dbReference>
<feature type="domain" description="Aminotransferase class I/classII large" evidence="6">
    <location>
        <begin position="2"/>
        <end position="89"/>
    </location>
</feature>
<dbReference type="AlphaFoldDB" id="A0A0F8WXK4"/>
<evidence type="ECO:0000313" key="7">
    <source>
        <dbReference type="EMBL" id="KKK61358.1"/>
    </source>
</evidence>
<dbReference type="GO" id="GO:0008483">
    <property type="term" value="F:transaminase activity"/>
    <property type="evidence" value="ECO:0007669"/>
    <property type="project" value="UniProtKB-KW"/>
</dbReference>
<dbReference type="Gene3D" id="3.40.640.10">
    <property type="entry name" value="Type I PLP-dependent aspartate aminotransferase-like (Major domain)"/>
    <property type="match status" value="1"/>
</dbReference>
<proteinExistence type="inferred from homology"/>
<dbReference type="EMBL" id="LAZR01062515">
    <property type="protein sequence ID" value="KKK61358.1"/>
    <property type="molecule type" value="Genomic_DNA"/>
</dbReference>
<evidence type="ECO:0000256" key="3">
    <source>
        <dbReference type="ARBA" id="ARBA00022576"/>
    </source>
</evidence>
<organism evidence="7">
    <name type="scientific">marine sediment metagenome</name>
    <dbReference type="NCBI Taxonomy" id="412755"/>
    <lineage>
        <taxon>unclassified sequences</taxon>
        <taxon>metagenomes</taxon>
        <taxon>ecological metagenomes</taxon>
    </lineage>
</organism>
<dbReference type="PANTHER" id="PTHR46383:SF1">
    <property type="entry name" value="ASPARTATE AMINOTRANSFERASE"/>
    <property type="match status" value="1"/>
</dbReference>
<reference evidence="7" key="1">
    <citation type="journal article" date="2015" name="Nature">
        <title>Complex archaea that bridge the gap between prokaryotes and eukaryotes.</title>
        <authorList>
            <person name="Spang A."/>
            <person name="Saw J.H."/>
            <person name="Jorgensen S.L."/>
            <person name="Zaremba-Niedzwiedzka K."/>
            <person name="Martijn J."/>
            <person name="Lind A.E."/>
            <person name="van Eijk R."/>
            <person name="Schleper C."/>
            <person name="Guy L."/>
            <person name="Ettema T.J."/>
        </authorList>
    </citation>
    <scope>NUCLEOTIDE SEQUENCE</scope>
</reference>
<dbReference type="SUPFAM" id="SSF53383">
    <property type="entry name" value="PLP-dependent transferases"/>
    <property type="match status" value="1"/>
</dbReference>
<dbReference type="GO" id="GO:0006520">
    <property type="term" value="P:amino acid metabolic process"/>
    <property type="evidence" value="ECO:0007669"/>
    <property type="project" value="InterPro"/>
</dbReference>
<dbReference type="InterPro" id="IPR015424">
    <property type="entry name" value="PyrdxlP-dep_Trfase"/>
</dbReference>
<dbReference type="InterPro" id="IPR015421">
    <property type="entry name" value="PyrdxlP-dep_Trfase_major"/>
</dbReference>
<evidence type="ECO:0000256" key="2">
    <source>
        <dbReference type="ARBA" id="ARBA00007441"/>
    </source>
</evidence>
<keyword evidence="5" id="KW-0663">Pyridoxal phosphate</keyword>
<sequence>MKAITDVLLRHEHVHVLTDDIYEHVVYDGFTFCTPAEVEPGLMGRTLTLNGVSKGYCMTGWRVGYAAGPGELIKAMNKIQSQSTTHTSSISEAGGMTTFSCMWPTHSSVITSTGTR</sequence>
<keyword evidence="3" id="KW-0032">Aminotransferase</keyword>
<dbReference type="InterPro" id="IPR004839">
    <property type="entry name" value="Aminotransferase_I/II_large"/>
</dbReference>
<dbReference type="GO" id="GO:0030170">
    <property type="term" value="F:pyridoxal phosphate binding"/>
    <property type="evidence" value="ECO:0007669"/>
    <property type="project" value="InterPro"/>
</dbReference>
<evidence type="ECO:0000256" key="5">
    <source>
        <dbReference type="ARBA" id="ARBA00022898"/>
    </source>
</evidence>
<comment type="caution">
    <text evidence="7">The sequence shown here is derived from an EMBL/GenBank/DDBJ whole genome shotgun (WGS) entry which is preliminary data.</text>
</comment>
<evidence type="ECO:0000259" key="6">
    <source>
        <dbReference type="Pfam" id="PF00155"/>
    </source>
</evidence>
<accession>A0A0F8WXK4</accession>
<dbReference type="Pfam" id="PF00155">
    <property type="entry name" value="Aminotran_1_2"/>
    <property type="match status" value="1"/>
</dbReference>
<evidence type="ECO:0000256" key="1">
    <source>
        <dbReference type="ARBA" id="ARBA00001933"/>
    </source>
</evidence>